<feature type="domain" description="GGDEF" evidence="2">
    <location>
        <begin position="197"/>
        <end position="339"/>
    </location>
</feature>
<dbReference type="InterPro" id="IPR043128">
    <property type="entry name" value="Rev_trsase/Diguanyl_cyclase"/>
</dbReference>
<gene>
    <name evidence="3" type="ORF">BXY45_13026</name>
</gene>
<keyword evidence="1" id="KW-0812">Transmembrane</keyword>
<feature type="transmembrane region" description="Helical" evidence="1">
    <location>
        <begin position="58"/>
        <end position="75"/>
    </location>
</feature>
<dbReference type="GO" id="GO:0005886">
    <property type="term" value="C:plasma membrane"/>
    <property type="evidence" value="ECO:0007669"/>
    <property type="project" value="TreeGrafter"/>
</dbReference>
<dbReference type="Proteomes" id="UP000245469">
    <property type="component" value="Unassembled WGS sequence"/>
</dbReference>
<reference evidence="3 4" key="1">
    <citation type="submission" date="2018-03" db="EMBL/GenBank/DDBJ databases">
        <title>Genomic Encyclopedia of Archaeal and Bacterial Type Strains, Phase II (KMG-II): from individual species to whole genera.</title>
        <authorList>
            <person name="Goeker M."/>
        </authorList>
    </citation>
    <scope>NUCLEOTIDE SEQUENCE [LARGE SCALE GENOMIC DNA]</scope>
    <source>
        <strain evidence="3 4">DSM 44889</strain>
    </source>
</reference>
<dbReference type="GO" id="GO:1902201">
    <property type="term" value="P:negative regulation of bacterial-type flagellum-dependent cell motility"/>
    <property type="evidence" value="ECO:0007669"/>
    <property type="project" value="TreeGrafter"/>
</dbReference>
<organism evidence="3 4">
    <name type="scientific">Quadrisphaera granulorum</name>
    <dbReference type="NCBI Taxonomy" id="317664"/>
    <lineage>
        <taxon>Bacteria</taxon>
        <taxon>Bacillati</taxon>
        <taxon>Actinomycetota</taxon>
        <taxon>Actinomycetes</taxon>
        <taxon>Kineosporiales</taxon>
        <taxon>Kineosporiaceae</taxon>
        <taxon>Quadrisphaera</taxon>
    </lineage>
</organism>
<dbReference type="FunFam" id="3.30.70.270:FF:000001">
    <property type="entry name" value="Diguanylate cyclase domain protein"/>
    <property type="match status" value="1"/>
</dbReference>
<feature type="transmembrane region" description="Helical" evidence="1">
    <location>
        <begin position="31"/>
        <end position="51"/>
    </location>
</feature>
<evidence type="ECO:0000313" key="4">
    <source>
        <dbReference type="Proteomes" id="UP000245469"/>
    </source>
</evidence>
<keyword evidence="4" id="KW-1185">Reference proteome</keyword>
<protein>
    <submittedName>
        <fullName evidence="3">Diguanylate cyclase (GGDEF)-like protein</fullName>
    </submittedName>
</protein>
<dbReference type="SMART" id="SM00267">
    <property type="entry name" value="GGDEF"/>
    <property type="match status" value="1"/>
</dbReference>
<proteinExistence type="predicted"/>
<feature type="transmembrane region" description="Helical" evidence="1">
    <location>
        <begin position="81"/>
        <end position="101"/>
    </location>
</feature>
<keyword evidence="1" id="KW-0472">Membrane</keyword>
<evidence type="ECO:0000259" key="2">
    <source>
        <dbReference type="PROSITE" id="PS50887"/>
    </source>
</evidence>
<dbReference type="PANTHER" id="PTHR45138">
    <property type="entry name" value="REGULATORY COMPONENTS OF SENSORY TRANSDUCTION SYSTEM"/>
    <property type="match status" value="1"/>
</dbReference>
<accession>A0A315ZT29</accession>
<dbReference type="Gene3D" id="3.30.70.270">
    <property type="match status" value="1"/>
</dbReference>
<feature type="transmembrane region" description="Helical" evidence="1">
    <location>
        <begin position="108"/>
        <end position="125"/>
    </location>
</feature>
<dbReference type="CDD" id="cd01949">
    <property type="entry name" value="GGDEF"/>
    <property type="match status" value="1"/>
</dbReference>
<evidence type="ECO:0000256" key="1">
    <source>
        <dbReference type="SAM" id="Phobius"/>
    </source>
</evidence>
<dbReference type="InterPro" id="IPR050469">
    <property type="entry name" value="Diguanylate_Cyclase"/>
</dbReference>
<dbReference type="GO" id="GO:0043709">
    <property type="term" value="P:cell adhesion involved in single-species biofilm formation"/>
    <property type="evidence" value="ECO:0007669"/>
    <property type="project" value="TreeGrafter"/>
</dbReference>
<dbReference type="SUPFAM" id="SSF55073">
    <property type="entry name" value="Nucleotide cyclase"/>
    <property type="match status" value="1"/>
</dbReference>
<sequence length="347" mass="36651">MLVGAFSVTGVIAYGLTLVNHTTGNGLGLTTAWLLFFSTLWVVQVAHLLLIKTVTDTVARVHLLIAVITLTADGLTQPHGFYPWMIVAVLDAVAALAALCLRFRGTMAVWAATALGIGLVVGSTQDDLLQRWTAILTVNAATFVPALIALALVHRLEAAMVKDRRAAVTDPLTQLTNRAGLRAHAHGLVVDAVDRGELVAVTLLDIDHFKQVNDVHGHAAGDAVLVEVARTLRSVVRDRDIVVRSGGEELLVVGTVPGFDDAASRAERIRLAVQALAVDGLPRVTVSIGTAVSSDAAARDAAETAEAALRLVELLTSSADAAMYEAKRTGRNRVCHAATISQRPPKS</sequence>
<comment type="caution">
    <text evidence="3">The sequence shown here is derived from an EMBL/GenBank/DDBJ whole genome shotgun (WGS) entry which is preliminary data.</text>
</comment>
<dbReference type="PANTHER" id="PTHR45138:SF9">
    <property type="entry name" value="DIGUANYLATE CYCLASE DGCM-RELATED"/>
    <property type="match status" value="1"/>
</dbReference>
<dbReference type="InterPro" id="IPR000160">
    <property type="entry name" value="GGDEF_dom"/>
</dbReference>
<feature type="transmembrane region" description="Helical" evidence="1">
    <location>
        <begin position="131"/>
        <end position="153"/>
    </location>
</feature>
<dbReference type="EMBL" id="QGDQ01000030">
    <property type="protein sequence ID" value="PWJ48462.1"/>
    <property type="molecule type" value="Genomic_DNA"/>
</dbReference>
<evidence type="ECO:0000313" key="3">
    <source>
        <dbReference type="EMBL" id="PWJ48462.1"/>
    </source>
</evidence>
<dbReference type="GO" id="GO:0052621">
    <property type="term" value="F:diguanylate cyclase activity"/>
    <property type="evidence" value="ECO:0007669"/>
    <property type="project" value="TreeGrafter"/>
</dbReference>
<dbReference type="AlphaFoldDB" id="A0A315ZT29"/>
<name>A0A315ZT29_9ACTN</name>
<dbReference type="Pfam" id="PF00990">
    <property type="entry name" value="GGDEF"/>
    <property type="match status" value="1"/>
</dbReference>
<dbReference type="PROSITE" id="PS50887">
    <property type="entry name" value="GGDEF"/>
    <property type="match status" value="1"/>
</dbReference>
<dbReference type="NCBIfam" id="TIGR00254">
    <property type="entry name" value="GGDEF"/>
    <property type="match status" value="1"/>
</dbReference>
<keyword evidence="1" id="KW-1133">Transmembrane helix</keyword>
<dbReference type="InterPro" id="IPR029787">
    <property type="entry name" value="Nucleotide_cyclase"/>
</dbReference>